<keyword evidence="3" id="KW-1185">Reference proteome</keyword>
<dbReference type="STRING" id="29139.ENSVURP00010015782"/>
<accession>A0A4X2L3N0</accession>
<sequence length="1168" mass="124063">MTGKRPPGPLDPVIYNKLALLEADAGHRQPVGVCKSGSLPGPGNEGHLGYKGTYFTYPVGSPEVGHDSLAGWNPHVSYGGVVAGQSLRADSMLMNCLLYQRDAESVQPVEKGRDHAMRNLLLAQEKWAGHLDHRDPLLQATRASPYLGMKGPGPPGCAPLAAPKPIYRNPVCYMDPGYGPPSCLALGTPGAESGTKRPLDMDWTVAAPLLPQGNSHCSLASAPSKSQHLEATFLPLPQTGAPGKESVANLSSYQVALDKYRAIRSALFLDSKYPPPYGGHKKAAEGLPGSWTKLPQPPVPTYQERAPSHYPLALHEQPLLYPPGYPPPEKPNSSVLSLQSPNPYKGFNYRGSGLPGTYPQQQTARGPCVPSSKLEGCAYPTGPIQVSSPGLKAGTAASHEPEPPPTPKCQLDFIPQTPGYAFAPRDNLSLYGPALGAGGVSPARDAPRGKLGANQHSAFQLVCPHAGSGGPNPNTGSQREASCPVSHPAKAEKPRQESEDKKWLYSFGKEKARPRPGVEEPSPTPIVIPDSPAPRTPPGSGSRNPPPSPREHPQGLRQTEGTAPPCSPPMPIINNVFSLAPYRDYLDNRCEKMPDLPLPKAQSLSTACSLGPCPAADPEAFSELPKEAEGKDGRGEEGEVLLLPPCGEPQVEPGTVASSQCPPKEEVALDLSLKKQLAELSKGALNQGLPTDPVPSSETHQAVQEEQPRLPAPPPLVPAMVETAPRTSFHSSVAFMFRKFKILRPAPPPTIAPAPAPVPVPAPAPAPALAPVPVPPPVPAPAPTPVPVPVPAPAQSASLQLLTQPLQVTCFNVTLPEPTPPAPPVASEPAPAVGKAGRGPEAAPTQVGSTEQHFTGLHMSLCDAISGFVAHTSPERLREWLEEAEESPSLPLPPSSSPAKGQGRPRVAEGRARDTWLSCVGVKGLLAELLAQLETFLFTHKCPFPHVVRAGAIFVPIYLVKEKLFPRLPGPSVDHVLQEHRVELRPTTLSEERALRDCALDGCTSRMLKLLALRQLPDIYPDLLGLQWRDCIRRQLGEHNRQSPQAKAEAAPSEGSKFREEVSAVSANLEPRGSKAKKKKKGTPGPCSEESGQPGAPPEMEPAPDRASAAKPRAEAEGQAPLGLPGSMFRARFHRLLQAAWQDGLPLPTGRRRGLAQTQPPAYPELVG</sequence>
<feature type="region of interest" description="Disordered" evidence="1">
    <location>
        <begin position="1144"/>
        <end position="1168"/>
    </location>
</feature>
<feature type="region of interest" description="Disordered" evidence="1">
    <location>
        <begin position="462"/>
        <end position="569"/>
    </location>
</feature>
<dbReference type="PANTHER" id="PTHR28422">
    <property type="entry name" value="SIMILAR TO HUMAN CHROMOSOME 15 OPEN READING FRAME 39"/>
    <property type="match status" value="1"/>
</dbReference>
<protein>
    <submittedName>
        <fullName evidence="2">Uncharacterized protein</fullName>
    </submittedName>
</protein>
<reference evidence="2" key="3">
    <citation type="submission" date="2025-09" db="UniProtKB">
        <authorList>
            <consortium name="Ensembl"/>
        </authorList>
    </citation>
    <scope>IDENTIFICATION</scope>
</reference>
<evidence type="ECO:0000313" key="2">
    <source>
        <dbReference type="Ensembl" id="ENSVURP00010015782.1"/>
    </source>
</evidence>
<reference evidence="2" key="2">
    <citation type="submission" date="2025-08" db="UniProtKB">
        <authorList>
            <consortium name="Ensembl"/>
        </authorList>
    </citation>
    <scope>IDENTIFICATION</scope>
</reference>
<dbReference type="Ensembl" id="ENSVURT00010017936.1">
    <property type="protein sequence ID" value="ENSVURP00010015782.1"/>
    <property type="gene ID" value="ENSVURG00010012079.1"/>
</dbReference>
<dbReference type="GeneTree" id="ENSGT00390000002672"/>
<gene>
    <name evidence="2" type="primary">CUNH15orf39</name>
</gene>
<feature type="compositionally biased region" description="Polar residues" evidence="1">
    <location>
        <begin position="694"/>
        <end position="704"/>
    </location>
</feature>
<dbReference type="PANTHER" id="PTHR28422:SF1">
    <property type="entry name" value="SIMILAR TO HUMAN CHROMOSOME 15 OPEN READING FRAME 39"/>
    <property type="match status" value="1"/>
</dbReference>
<dbReference type="Pfam" id="PF17663">
    <property type="entry name" value="DUF5525"/>
    <property type="match status" value="2"/>
</dbReference>
<feature type="region of interest" description="Disordered" evidence="1">
    <location>
        <begin position="1039"/>
        <end position="1125"/>
    </location>
</feature>
<dbReference type="AlphaFoldDB" id="A0A4X2L3N0"/>
<proteinExistence type="predicted"/>
<name>A0A4X2L3N0_VOMUR</name>
<feature type="region of interest" description="Disordered" evidence="1">
    <location>
        <begin position="388"/>
        <end position="411"/>
    </location>
</feature>
<organism evidence="2 3">
    <name type="scientific">Vombatus ursinus</name>
    <name type="common">Common wombat</name>
    <dbReference type="NCBI Taxonomy" id="29139"/>
    <lineage>
        <taxon>Eukaryota</taxon>
        <taxon>Metazoa</taxon>
        <taxon>Chordata</taxon>
        <taxon>Craniata</taxon>
        <taxon>Vertebrata</taxon>
        <taxon>Euteleostomi</taxon>
        <taxon>Mammalia</taxon>
        <taxon>Metatheria</taxon>
        <taxon>Diprotodontia</taxon>
        <taxon>Vombatidae</taxon>
        <taxon>Vombatus</taxon>
    </lineage>
</organism>
<feature type="region of interest" description="Disordered" evidence="1">
    <location>
        <begin position="685"/>
        <end position="714"/>
    </location>
</feature>
<evidence type="ECO:0000256" key="1">
    <source>
        <dbReference type="SAM" id="MobiDB-lite"/>
    </source>
</evidence>
<evidence type="ECO:0000313" key="3">
    <source>
        <dbReference type="Proteomes" id="UP000314987"/>
    </source>
</evidence>
<dbReference type="OMA" id="DTYSYPS"/>
<feature type="compositionally biased region" description="Polar residues" evidence="1">
    <location>
        <begin position="471"/>
        <end position="480"/>
    </location>
</feature>
<feature type="compositionally biased region" description="Pro residues" evidence="1">
    <location>
        <begin position="522"/>
        <end position="537"/>
    </location>
</feature>
<feature type="compositionally biased region" description="Basic and acidic residues" evidence="1">
    <location>
        <begin position="489"/>
        <end position="518"/>
    </location>
</feature>
<dbReference type="InterPro" id="IPR037656">
    <property type="entry name" value="DUF5525"/>
</dbReference>
<feature type="region of interest" description="Disordered" evidence="1">
    <location>
        <begin position="819"/>
        <end position="849"/>
    </location>
</feature>
<dbReference type="Proteomes" id="UP000314987">
    <property type="component" value="Unassembled WGS sequence"/>
</dbReference>
<feature type="region of interest" description="Disordered" evidence="1">
    <location>
        <begin position="881"/>
        <end position="908"/>
    </location>
</feature>
<reference evidence="3" key="1">
    <citation type="submission" date="2018-12" db="EMBL/GenBank/DDBJ databases">
        <authorList>
            <person name="Yazar S."/>
        </authorList>
    </citation>
    <scope>NUCLEOTIDE SEQUENCE [LARGE SCALE GENOMIC DNA]</scope>
</reference>